<dbReference type="PROSITE" id="PS50943">
    <property type="entry name" value="HTH_CROC1"/>
    <property type="match status" value="1"/>
</dbReference>
<reference evidence="5 6" key="1">
    <citation type="submission" date="2015-03" db="EMBL/GenBank/DDBJ databases">
        <authorList>
            <person name="McCorrison J."/>
            <person name="Sanka R."/>
            <person name="Adams M."/>
            <person name="Brinkac L."/>
            <person name="Nierman W."/>
            <person name="Sutton G."/>
            <person name="Nelson K."/>
            <person name="Kiedrowski L."/>
            <person name="Guerrero D."/>
            <person name="Bonomo R."/>
        </authorList>
    </citation>
    <scope>NUCLEOTIDE SEQUENCE [LARGE SCALE GENOMIC DNA]</scope>
    <source>
        <strain evidence="5 6">35699</strain>
    </source>
</reference>
<accession>A0A0F1AZU3</accession>
<dbReference type="EMBL" id="JZYX01000023">
    <property type="protein sequence ID" value="KJN26450.1"/>
    <property type="molecule type" value="Genomic_DNA"/>
</dbReference>
<name>A0A0F1AZU3_9ENTR</name>
<dbReference type="InterPro" id="IPR010982">
    <property type="entry name" value="Lambda_DNA-bd_dom_sf"/>
</dbReference>
<dbReference type="PANTHER" id="PTHR36511">
    <property type="entry name" value="MERR FAMILY BACTERIAL REGULATORY PROTEIN"/>
    <property type="match status" value="1"/>
</dbReference>
<keyword evidence="3" id="KW-0804">Transcription</keyword>
<proteinExistence type="predicted"/>
<evidence type="ECO:0000256" key="2">
    <source>
        <dbReference type="ARBA" id="ARBA00023125"/>
    </source>
</evidence>
<evidence type="ECO:0000256" key="1">
    <source>
        <dbReference type="ARBA" id="ARBA00023015"/>
    </source>
</evidence>
<dbReference type="OrthoDB" id="9799384at2"/>
<dbReference type="AlphaFoldDB" id="A0A0F1AZU3"/>
<evidence type="ECO:0000313" key="6">
    <source>
        <dbReference type="Proteomes" id="UP000033352"/>
    </source>
</evidence>
<dbReference type="InterPro" id="IPR001387">
    <property type="entry name" value="Cro/C1-type_HTH"/>
</dbReference>
<dbReference type="NCBIfam" id="NF041265">
    <property type="entry name" value="NadS"/>
    <property type="match status" value="1"/>
</dbReference>
<dbReference type="SUPFAM" id="SSF47413">
    <property type="entry name" value="lambda repressor-like DNA-binding domains"/>
    <property type="match status" value="1"/>
</dbReference>
<keyword evidence="1" id="KW-0805">Transcription regulation</keyword>
<sequence>MDKALFERLTQSMAQMNEIDEGKREPSRTFQIDAMKIKEIRQASGLSQSKFANLISVSVDTLRNWEQGRRSPTGPAKALLRAIANDPQHVISALSQ</sequence>
<dbReference type="PANTHER" id="PTHR36511:SF4">
    <property type="entry name" value="ANTITOXIN MQSA"/>
    <property type="match status" value="1"/>
</dbReference>
<organism evidence="5 6">
    <name type="scientific">Enterobacter sichuanensis</name>
    <dbReference type="NCBI Taxonomy" id="2071710"/>
    <lineage>
        <taxon>Bacteria</taxon>
        <taxon>Pseudomonadati</taxon>
        <taxon>Pseudomonadota</taxon>
        <taxon>Gammaproteobacteria</taxon>
        <taxon>Enterobacterales</taxon>
        <taxon>Enterobacteriaceae</taxon>
        <taxon>Enterobacter</taxon>
        <taxon>Enterobacter cloacae complex</taxon>
    </lineage>
</organism>
<dbReference type="Proteomes" id="UP000033352">
    <property type="component" value="Unassembled WGS sequence"/>
</dbReference>
<dbReference type="Pfam" id="PF01381">
    <property type="entry name" value="HTH_3"/>
    <property type="match status" value="1"/>
</dbReference>
<evidence type="ECO:0000256" key="3">
    <source>
        <dbReference type="ARBA" id="ARBA00023163"/>
    </source>
</evidence>
<dbReference type="InterPro" id="IPR047761">
    <property type="entry name" value="NadS-like"/>
</dbReference>
<dbReference type="Gene3D" id="1.10.260.40">
    <property type="entry name" value="lambda repressor-like DNA-binding domains"/>
    <property type="match status" value="1"/>
</dbReference>
<dbReference type="RefSeq" id="WP_025759558.1">
    <property type="nucleotide sequence ID" value="NZ_JAHTVO010000017.1"/>
</dbReference>
<keyword evidence="2" id="KW-0238">DNA-binding</keyword>
<dbReference type="InterPro" id="IPR052359">
    <property type="entry name" value="HTH-type_reg/antitoxin"/>
</dbReference>
<comment type="caution">
    <text evidence="5">The sequence shown here is derived from an EMBL/GenBank/DDBJ whole genome shotgun (WGS) entry which is preliminary data.</text>
</comment>
<protein>
    <submittedName>
        <fullName evidence="5">Cro/Cl family transcriptional regulator</fullName>
    </submittedName>
</protein>
<feature type="domain" description="HTH cro/C1-type" evidence="4">
    <location>
        <begin position="37"/>
        <end position="73"/>
    </location>
</feature>
<evidence type="ECO:0000313" key="5">
    <source>
        <dbReference type="EMBL" id="KJN26450.1"/>
    </source>
</evidence>
<dbReference type="SMART" id="SM00530">
    <property type="entry name" value="HTH_XRE"/>
    <property type="match status" value="1"/>
</dbReference>
<dbReference type="GO" id="GO:0003677">
    <property type="term" value="F:DNA binding"/>
    <property type="evidence" value="ECO:0007669"/>
    <property type="project" value="UniProtKB-KW"/>
</dbReference>
<gene>
    <name evidence="5" type="ORF">SS37_12250</name>
</gene>
<evidence type="ECO:0000259" key="4">
    <source>
        <dbReference type="PROSITE" id="PS50943"/>
    </source>
</evidence>
<dbReference type="CDD" id="cd00093">
    <property type="entry name" value="HTH_XRE"/>
    <property type="match status" value="1"/>
</dbReference>
<dbReference type="PATRIC" id="fig|1619248.3.peg.1658"/>